<keyword evidence="2" id="KW-0479">Metal-binding</keyword>
<keyword evidence="5" id="KW-1015">Disulfide bond</keyword>
<keyword evidence="4" id="KW-0378">Hydrolase</keyword>
<dbReference type="GO" id="GO:0006308">
    <property type="term" value="P:DNA catabolic process"/>
    <property type="evidence" value="ECO:0007669"/>
    <property type="project" value="InterPro"/>
</dbReference>
<dbReference type="GO" id="GO:0003676">
    <property type="term" value="F:nucleic acid binding"/>
    <property type="evidence" value="ECO:0007669"/>
    <property type="project" value="InterPro"/>
</dbReference>
<keyword evidence="7" id="KW-0732">Signal</keyword>
<accession>A0A0R0C6L9</accession>
<gene>
    <name evidence="8" type="ORF">ABB25_00355</name>
</gene>
<keyword evidence="3" id="KW-0255">Endonuclease</keyword>
<evidence type="ECO:0000256" key="2">
    <source>
        <dbReference type="ARBA" id="ARBA00022723"/>
    </source>
</evidence>
<evidence type="ECO:0008006" key="10">
    <source>
        <dbReference type="Google" id="ProtNLM"/>
    </source>
</evidence>
<keyword evidence="1" id="KW-0540">Nuclease</keyword>
<dbReference type="GO" id="GO:0046872">
    <property type="term" value="F:metal ion binding"/>
    <property type="evidence" value="ECO:0007669"/>
    <property type="project" value="UniProtKB-KW"/>
</dbReference>
<dbReference type="InterPro" id="IPR008947">
    <property type="entry name" value="PLipase_C/P1_nuclease_dom_sf"/>
</dbReference>
<keyword evidence="6" id="KW-0325">Glycoprotein</keyword>
<proteinExistence type="predicted"/>
<evidence type="ECO:0000256" key="1">
    <source>
        <dbReference type="ARBA" id="ARBA00022722"/>
    </source>
</evidence>
<dbReference type="OrthoDB" id="267579at2"/>
<evidence type="ECO:0000256" key="4">
    <source>
        <dbReference type="ARBA" id="ARBA00022801"/>
    </source>
</evidence>
<sequence>MKRLLFPVLAGMLSSVIATPVMAWGVQGHGLIAEVAQTRLSPQAQRQVNELLALEGHQQLVEIASWADQLRERDPDLGRRSARWHYINLAEPQLPAEQNCRYQPERHCHQRDCVVAAIEDQGKRLADTSLPAAQRLQALKFVVHFVGDIHQPMHAGYGHDKGGNNLQVQYAGRGSNLHALWDSGMLRSRQWNNTDYLQHLLELAAPTLNPDQPQQWAENSCRIAIAEGVYPQRRQIDAAYVQQHLPHIEHQLRLAGEHLGALLNQLLANPASH</sequence>
<dbReference type="GO" id="GO:0016788">
    <property type="term" value="F:hydrolase activity, acting on ester bonds"/>
    <property type="evidence" value="ECO:0007669"/>
    <property type="project" value="InterPro"/>
</dbReference>
<dbReference type="STRING" id="266128.ABB25_00355"/>
<evidence type="ECO:0000256" key="5">
    <source>
        <dbReference type="ARBA" id="ARBA00023157"/>
    </source>
</evidence>
<keyword evidence="9" id="KW-1185">Reference proteome</keyword>
<evidence type="ECO:0000256" key="7">
    <source>
        <dbReference type="SAM" id="SignalP"/>
    </source>
</evidence>
<evidence type="ECO:0000256" key="3">
    <source>
        <dbReference type="ARBA" id="ARBA00022759"/>
    </source>
</evidence>
<evidence type="ECO:0000256" key="6">
    <source>
        <dbReference type="ARBA" id="ARBA00023180"/>
    </source>
</evidence>
<organism evidence="8 9">
    <name type="scientific">Stenotrophomonas koreensis</name>
    <dbReference type="NCBI Taxonomy" id="266128"/>
    <lineage>
        <taxon>Bacteria</taxon>
        <taxon>Pseudomonadati</taxon>
        <taxon>Pseudomonadota</taxon>
        <taxon>Gammaproteobacteria</taxon>
        <taxon>Lysobacterales</taxon>
        <taxon>Lysobacteraceae</taxon>
        <taxon>Stenotrophomonas</taxon>
    </lineage>
</organism>
<dbReference type="RefSeq" id="WP_057662065.1">
    <property type="nucleotide sequence ID" value="NZ_LDJH01000002.1"/>
</dbReference>
<evidence type="ECO:0000313" key="9">
    <source>
        <dbReference type="Proteomes" id="UP000051254"/>
    </source>
</evidence>
<feature type="chain" id="PRO_5006393584" description="Endonuclease" evidence="7">
    <location>
        <begin position="24"/>
        <end position="273"/>
    </location>
</feature>
<dbReference type="Pfam" id="PF02265">
    <property type="entry name" value="S1-P1_nuclease"/>
    <property type="match status" value="1"/>
</dbReference>
<dbReference type="PANTHER" id="PTHR33146:SF26">
    <property type="entry name" value="ENDONUCLEASE 4"/>
    <property type="match status" value="1"/>
</dbReference>
<dbReference type="Proteomes" id="UP000051254">
    <property type="component" value="Unassembled WGS sequence"/>
</dbReference>
<protein>
    <recommendedName>
        <fullName evidence="10">Endonuclease</fullName>
    </recommendedName>
</protein>
<dbReference type="SUPFAM" id="SSF48537">
    <property type="entry name" value="Phospholipase C/P1 nuclease"/>
    <property type="match status" value="1"/>
</dbReference>
<dbReference type="InterPro" id="IPR003154">
    <property type="entry name" value="S1/P1nuclease"/>
</dbReference>
<dbReference type="PATRIC" id="fig|266128.3.peg.1134"/>
<dbReference type="PANTHER" id="PTHR33146">
    <property type="entry name" value="ENDONUCLEASE 4"/>
    <property type="match status" value="1"/>
</dbReference>
<dbReference type="AlphaFoldDB" id="A0A0R0C6L9"/>
<feature type="signal peptide" evidence="7">
    <location>
        <begin position="1"/>
        <end position="23"/>
    </location>
</feature>
<comment type="caution">
    <text evidence="8">The sequence shown here is derived from an EMBL/GenBank/DDBJ whole genome shotgun (WGS) entry which is preliminary data.</text>
</comment>
<dbReference type="Gene3D" id="1.10.575.10">
    <property type="entry name" value="P1 Nuclease"/>
    <property type="match status" value="1"/>
</dbReference>
<dbReference type="GO" id="GO:0004519">
    <property type="term" value="F:endonuclease activity"/>
    <property type="evidence" value="ECO:0007669"/>
    <property type="project" value="UniProtKB-KW"/>
</dbReference>
<name>A0A0R0C6L9_9GAMM</name>
<dbReference type="EMBL" id="LDJH01000002">
    <property type="protein sequence ID" value="KRG60696.1"/>
    <property type="molecule type" value="Genomic_DNA"/>
</dbReference>
<evidence type="ECO:0000313" key="8">
    <source>
        <dbReference type="EMBL" id="KRG60696.1"/>
    </source>
</evidence>
<reference evidence="8 9" key="1">
    <citation type="submission" date="2015-05" db="EMBL/GenBank/DDBJ databases">
        <title>Genome sequencing and analysis of members of genus Stenotrophomonas.</title>
        <authorList>
            <person name="Patil P.P."/>
            <person name="Midha S."/>
            <person name="Patil P.B."/>
        </authorList>
    </citation>
    <scope>NUCLEOTIDE SEQUENCE [LARGE SCALE GENOMIC DNA]</scope>
    <source>
        <strain evidence="8 9">DSM 17805</strain>
    </source>
</reference>
<dbReference type="CDD" id="cd11010">
    <property type="entry name" value="S1-P1_nuclease"/>
    <property type="match status" value="1"/>
</dbReference>